<proteinExistence type="predicted"/>
<dbReference type="EMBL" id="LR134343">
    <property type="protein sequence ID" value="VEG13894.1"/>
    <property type="molecule type" value="Genomic_DNA"/>
</dbReference>
<gene>
    <name evidence="1" type="ORF">NCTC10297_01868</name>
</gene>
<evidence type="ECO:0000313" key="1">
    <source>
        <dbReference type="EMBL" id="VEG13894.1"/>
    </source>
</evidence>
<protein>
    <submittedName>
        <fullName evidence="1">Uncharacterized protein</fullName>
    </submittedName>
</protein>
<accession>A0A448GYH5</accession>
<dbReference type="AlphaFoldDB" id="A0A448GYH5"/>
<dbReference type="RefSeq" id="WP_126331503.1">
    <property type="nucleotide sequence ID" value="NZ_LR134343.1"/>
</dbReference>
<sequence>MSNWKDLSKNTGLALGMLDNLKAEQDILQFYATFDNCEKLIIFDGFFSFRFLFESYAFNILNHHRLDGISWLFESSQTEYSQWFDTQSEKIYNKEYSHYRLVFLNHIVDVLSQKPPLIFDR</sequence>
<dbReference type="KEGG" id="mcun:NCTC10297_01868"/>
<name>A0A448GYH5_9GAMM</name>
<evidence type="ECO:0000313" key="2">
    <source>
        <dbReference type="Proteomes" id="UP000274100"/>
    </source>
</evidence>
<organism evidence="1 2">
    <name type="scientific">Moraxella cuniculi</name>
    <dbReference type="NCBI Taxonomy" id="34061"/>
    <lineage>
        <taxon>Bacteria</taxon>
        <taxon>Pseudomonadati</taxon>
        <taxon>Pseudomonadota</taxon>
        <taxon>Gammaproteobacteria</taxon>
        <taxon>Moraxellales</taxon>
        <taxon>Moraxellaceae</taxon>
        <taxon>Moraxella</taxon>
    </lineage>
</organism>
<dbReference type="OrthoDB" id="9133300at2"/>
<reference evidence="1 2" key="1">
    <citation type="submission" date="2018-12" db="EMBL/GenBank/DDBJ databases">
        <authorList>
            <consortium name="Pathogen Informatics"/>
        </authorList>
    </citation>
    <scope>NUCLEOTIDE SEQUENCE [LARGE SCALE GENOMIC DNA]</scope>
    <source>
        <strain evidence="1 2">NCTC10297</strain>
    </source>
</reference>
<dbReference type="Proteomes" id="UP000274100">
    <property type="component" value="Chromosome"/>
</dbReference>